<sequence>MTRTAEKIDALVREDSSMADALEAIREEADKNGGEVQWADVSDELTSGQWGRLIEKGVLVDGDEGFAIADREAYDRALDGNGDGGGSSAVASADVDIDDEESSWSQWDKLAGVGALLLMPGYWFDSIRNVVGGTIDIVLGPLDAALPFYAVILSVALITGLYSSLLQANLMNTEVMGKYQERMKAVQEEQKDLRKRKKEAEERGASEAEIERLENELEQVREEQMEAMADNLGMFKEQFRPMVWIMLLTIPLFLWMYWKIQSVGLSGAEATAVLPIVGSTDWQAGLVGPMPAWIVWYFLCSMGFSQILRKSLNIDMSPTGT</sequence>
<dbReference type="EMBL" id="FMZP01000001">
    <property type="protein sequence ID" value="SDC05516.1"/>
    <property type="molecule type" value="Genomic_DNA"/>
</dbReference>
<keyword evidence="3 6" id="KW-1133">Transmembrane helix</keyword>
<keyword evidence="2 6" id="KW-0812">Transmembrane</keyword>
<evidence type="ECO:0000256" key="1">
    <source>
        <dbReference type="ARBA" id="ARBA00004141"/>
    </source>
</evidence>
<dbReference type="SMART" id="SM01415">
    <property type="entry name" value="DUF106"/>
    <property type="match status" value="1"/>
</dbReference>
<evidence type="ECO:0000256" key="6">
    <source>
        <dbReference type="SAM" id="Phobius"/>
    </source>
</evidence>
<evidence type="ECO:0000313" key="10">
    <source>
        <dbReference type="Proteomes" id="UP000324021"/>
    </source>
</evidence>
<dbReference type="Proteomes" id="UP000199320">
    <property type="component" value="Unassembled WGS sequence"/>
</dbReference>
<dbReference type="GO" id="GO:0016020">
    <property type="term" value="C:membrane"/>
    <property type="evidence" value="ECO:0007669"/>
    <property type="project" value="UniProtKB-SubCell"/>
</dbReference>
<dbReference type="Proteomes" id="UP000324021">
    <property type="component" value="Unassembled WGS sequence"/>
</dbReference>
<evidence type="ECO:0000256" key="5">
    <source>
        <dbReference type="SAM" id="Coils"/>
    </source>
</evidence>
<evidence type="ECO:0000313" key="9">
    <source>
        <dbReference type="Proteomes" id="UP000199320"/>
    </source>
</evidence>
<reference evidence="9 10" key="1">
    <citation type="submission" date="2016-10" db="EMBL/GenBank/DDBJ databases">
        <authorList>
            <person name="Varghese N."/>
            <person name="Submissions S."/>
        </authorList>
    </citation>
    <scope>NUCLEOTIDE SEQUENCE [LARGE SCALE GENOMIC DNA]</scope>
    <source>
        <strain evidence="7 10">CDM_1</strain>
        <strain evidence="9">CDM_6</strain>
    </source>
</reference>
<dbReference type="AlphaFoldDB" id="A0A1H9ZS85"/>
<feature type="transmembrane region" description="Helical" evidence="6">
    <location>
        <begin position="290"/>
        <end position="308"/>
    </location>
</feature>
<keyword evidence="5" id="KW-0175">Coiled coil</keyword>
<gene>
    <name evidence="8" type="ORF">SAMN04488694_10294</name>
    <name evidence="7" type="ORF">SAMN05192552_1001255</name>
</gene>
<dbReference type="PANTHER" id="PTHR42198">
    <property type="entry name" value="INTEGRAL MEMBRANE PROTEIN"/>
    <property type="match status" value="1"/>
</dbReference>
<evidence type="ECO:0000256" key="2">
    <source>
        <dbReference type="ARBA" id="ARBA00022692"/>
    </source>
</evidence>
<comment type="subcellular location">
    <subcellularLocation>
        <location evidence="1">Membrane</location>
        <topology evidence="1">Multi-pass membrane protein</topology>
    </subcellularLocation>
</comment>
<dbReference type="Pfam" id="PF01956">
    <property type="entry name" value="EMC3_TMCO1"/>
    <property type="match status" value="1"/>
</dbReference>
<dbReference type="RefSeq" id="WP_092929646.1">
    <property type="nucleotide sequence ID" value="NZ_FMZP01000001.1"/>
</dbReference>
<dbReference type="STRING" id="392421.SAMN04488694_10294"/>
<feature type="transmembrane region" description="Helical" evidence="6">
    <location>
        <begin position="144"/>
        <end position="166"/>
    </location>
</feature>
<dbReference type="InterPro" id="IPR002809">
    <property type="entry name" value="EMC3/TMCO1"/>
</dbReference>
<dbReference type="PANTHER" id="PTHR42198:SF1">
    <property type="entry name" value="INTEGRAL MEMBRANE PROTEIN"/>
    <property type="match status" value="1"/>
</dbReference>
<proteinExistence type="predicted"/>
<evidence type="ECO:0000256" key="3">
    <source>
        <dbReference type="ARBA" id="ARBA00022989"/>
    </source>
</evidence>
<dbReference type="EMBL" id="FOIC01000002">
    <property type="protein sequence ID" value="SES84555.1"/>
    <property type="molecule type" value="Genomic_DNA"/>
</dbReference>
<accession>A0A1H9ZS85</accession>
<feature type="coiled-coil region" evidence="5">
    <location>
        <begin position="176"/>
        <end position="230"/>
    </location>
</feature>
<organism evidence="8 9">
    <name type="scientific">Natrinema hispanicum</name>
    <dbReference type="NCBI Taxonomy" id="392421"/>
    <lineage>
        <taxon>Archaea</taxon>
        <taxon>Methanobacteriati</taxon>
        <taxon>Methanobacteriota</taxon>
        <taxon>Stenosarchaea group</taxon>
        <taxon>Halobacteria</taxon>
        <taxon>Halobacteriales</taxon>
        <taxon>Natrialbaceae</taxon>
        <taxon>Natrinema</taxon>
    </lineage>
</organism>
<evidence type="ECO:0000313" key="7">
    <source>
        <dbReference type="EMBL" id="SDC05516.1"/>
    </source>
</evidence>
<keyword evidence="4 6" id="KW-0472">Membrane</keyword>
<reference evidence="8" key="2">
    <citation type="submission" date="2016-10" db="EMBL/GenBank/DDBJ databases">
        <authorList>
            <person name="de Groot N.N."/>
        </authorList>
    </citation>
    <scope>NUCLEOTIDE SEQUENCE [LARGE SCALE GENOMIC DNA]</scope>
    <source>
        <strain evidence="8">CDM_6</strain>
    </source>
</reference>
<dbReference type="OrthoDB" id="84619at2157"/>
<feature type="transmembrane region" description="Helical" evidence="6">
    <location>
        <begin position="241"/>
        <end position="258"/>
    </location>
</feature>
<evidence type="ECO:0000313" key="8">
    <source>
        <dbReference type="EMBL" id="SES84555.1"/>
    </source>
</evidence>
<dbReference type="InterPro" id="IPR038978">
    <property type="entry name" value="MJ0935"/>
</dbReference>
<keyword evidence="9" id="KW-1185">Reference proteome</keyword>
<dbReference type="CDD" id="cd22249">
    <property type="entry name" value="UDM1_RNF168_RNF169-like"/>
    <property type="match status" value="1"/>
</dbReference>
<name>A0A1H9ZS85_9EURY</name>
<evidence type="ECO:0000256" key="4">
    <source>
        <dbReference type="ARBA" id="ARBA00023136"/>
    </source>
</evidence>
<protein>
    <submittedName>
        <fullName evidence="8">Uncharacterized membrane protein, DUF106 family</fullName>
    </submittedName>
</protein>